<proteinExistence type="predicted"/>
<evidence type="ECO:0000313" key="2">
    <source>
        <dbReference type="Proteomes" id="UP001054837"/>
    </source>
</evidence>
<keyword evidence="2" id="KW-1185">Reference proteome</keyword>
<sequence length="119" mass="13560">MSKHRFRCKHIPCAFDYGFFTVWAATPNAIETHPRYTAQLGREPPFTGSGVVHPWASRRAYRFISEGFRRVDGRPQKQKGIAFGNFANLDWGLLARSVGQTIQVCIVGFRSLLNNYPIE</sequence>
<name>A0AAV4S1R3_9ARAC</name>
<dbReference type="EMBL" id="BPLQ01007064">
    <property type="protein sequence ID" value="GIY27547.1"/>
    <property type="molecule type" value="Genomic_DNA"/>
</dbReference>
<comment type="caution">
    <text evidence="1">The sequence shown here is derived from an EMBL/GenBank/DDBJ whole genome shotgun (WGS) entry which is preliminary data.</text>
</comment>
<evidence type="ECO:0000313" key="1">
    <source>
        <dbReference type="EMBL" id="GIY27547.1"/>
    </source>
</evidence>
<reference evidence="1 2" key="1">
    <citation type="submission" date="2021-06" db="EMBL/GenBank/DDBJ databases">
        <title>Caerostris darwini draft genome.</title>
        <authorList>
            <person name="Kono N."/>
            <person name="Arakawa K."/>
        </authorList>
    </citation>
    <scope>NUCLEOTIDE SEQUENCE [LARGE SCALE GENOMIC DNA]</scope>
</reference>
<dbReference type="AlphaFoldDB" id="A0AAV4S1R3"/>
<dbReference type="Proteomes" id="UP001054837">
    <property type="component" value="Unassembled WGS sequence"/>
</dbReference>
<gene>
    <name evidence="1" type="ORF">CDAR_497251</name>
</gene>
<organism evidence="1 2">
    <name type="scientific">Caerostris darwini</name>
    <dbReference type="NCBI Taxonomy" id="1538125"/>
    <lineage>
        <taxon>Eukaryota</taxon>
        <taxon>Metazoa</taxon>
        <taxon>Ecdysozoa</taxon>
        <taxon>Arthropoda</taxon>
        <taxon>Chelicerata</taxon>
        <taxon>Arachnida</taxon>
        <taxon>Araneae</taxon>
        <taxon>Araneomorphae</taxon>
        <taxon>Entelegynae</taxon>
        <taxon>Araneoidea</taxon>
        <taxon>Araneidae</taxon>
        <taxon>Caerostris</taxon>
    </lineage>
</organism>
<protein>
    <submittedName>
        <fullName evidence="1">Uncharacterized protein</fullName>
    </submittedName>
</protein>
<accession>A0AAV4S1R3</accession>